<gene>
    <name evidence="1" type="ORF">AMORRO_LOCUS17630</name>
</gene>
<dbReference type="AlphaFoldDB" id="A0A9N9P3J9"/>
<evidence type="ECO:0000313" key="2">
    <source>
        <dbReference type="Proteomes" id="UP000789342"/>
    </source>
</evidence>
<sequence length="44" mass="5183">AHTTILCYRCPYLYNELRNISYNDGNIKVIKKPKVLVKVFDIII</sequence>
<feature type="non-terminal residue" evidence="1">
    <location>
        <position position="1"/>
    </location>
</feature>
<protein>
    <submittedName>
        <fullName evidence="1">2928_t:CDS:1</fullName>
    </submittedName>
</protein>
<keyword evidence="2" id="KW-1185">Reference proteome</keyword>
<proteinExistence type="predicted"/>
<feature type="non-terminal residue" evidence="1">
    <location>
        <position position="44"/>
    </location>
</feature>
<evidence type="ECO:0000313" key="1">
    <source>
        <dbReference type="EMBL" id="CAG8784930.1"/>
    </source>
</evidence>
<comment type="caution">
    <text evidence="1">The sequence shown here is derived from an EMBL/GenBank/DDBJ whole genome shotgun (WGS) entry which is preliminary data.</text>
</comment>
<reference evidence="1" key="1">
    <citation type="submission" date="2021-06" db="EMBL/GenBank/DDBJ databases">
        <authorList>
            <person name="Kallberg Y."/>
            <person name="Tangrot J."/>
            <person name="Rosling A."/>
        </authorList>
    </citation>
    <scope>NUCLEOTIDE SEQUENCE</scope>
    <source>
        <strain evidence="1">CL551</strain>
    </source>
</reference>
<organism evidence="1 2">
    <name type="scientific">Acaulospora morrowiae</name>
    <dbReference type="NCBI Taxonomy" id="94023"/>
    <lineage>
        <taxon>Eukaryota</taxon>
        <taxon>Fungi</taxon>
        <taxon>Fungi incertae sedis</taxon>
        <taxon>Mucoromycota</taxon>
        <taxon>Glomeromycotina</taxon>
        <taxon>Glomeromycetes</taxon>
        <taxon>Diversisporales</taxon>
        <taxon>Acaulosporaceae</taxon>
        <taxon>Acaulospora</taxon>
    </lineage>
</organism>
<accession>A0A9N9P3J9</accession>
<name>A0A9N9P3J9_9GLOM</name>
<dbReference type="EMBL" id="CAJVPV010055782">
    <property type="protein sequence ID" value="CAG8784930.1"/>
    <property type="molecule type" value="Genomic_DNA"/>
</dbReference>
<dbReference type="Proteomes" id="UP000789342">
    <property type="component" value="Unassembled WGS sequence"/>
</dbReference>